<proteinExistence type="predicted"/>
<reference evidence="1 2" key="1">
    <citation type="submission" date="2019-02" db="EMBL/GenBank/DDBJ databases">
        <title>Genome sequencing of the rare red list fungi Phlebia centrifuga.</title>
        <authorList>
            <person name="Buettner E."/>
            <person name="Kellner H."/>
        </authorList>
    </citation>
    <scope>NUCLEOTIDE SEQUENCE [LARGE SCALE GENOMIC DNA]</scope>
    <source>
        <strain evidence="1 2">DSM 108282</strain>
    </source>
</reference>
<protein>
    <submittedName>
        <fullName evidence="1">Uncharacterized protein</fullName>
    </submittedName>
</protein>
<sequence>MYDAPSPFTYPPTPAQEPPNISAIYQHIDEDTLNAILNHELPAAELYKLDTRRILEAQWHLIDLEDSTVSFRCVPSALEIYQNLDSLLVPLNTYFSILCIHGLSNGQPVTLPCHFFRYSSHLIKIAAQYEWQAVLLYHFAFFARRCCEMSQGNYAGWEKIDVDLMEELLVQHRKPPEVTLSVI</sequence>
<evidence type="ECO:0000313" key="1">
    <source>
        <dbReference type="EMBL" id="THG94411.1"/>
    </source>
</evidence>
<evidence type="ECO:0000313" key="2">
    <source>
        <dbReference type="Proteomes" id="UP000309038"/>
    </source>
</evidence>
<dbReference type="AlphaFoldDB" id="A0A4S4K915"/>
<comment type="caution">
    <text evidence="1">The sequence shown here is derived from an EMBL/GenBank/DDBJ whole genome shotgun (WGS) entry which is preliminary data.</text>
</comment>
<keyword evidence="2" id="KW-1185">Reference proteome</keyword>
<gene>
    <name evidence="1" type="ORF">EW026_g7055</name>
</gene>
<accession>A0A4S4K915</accession>
<dbReference type="Proteomes" id="UP000309038">
    <property type="component" value="Unassembled WGS sequence"/>
</dbReference>
<dbReference type="EMBL" id="SGPJ01000451">
    <property type="protein sequence ID" value="THG94411.1"/>
    <property type="molecule type" value="Genomic_DNA"/>
</dbReference>
<organism evidence="1 2">
    <name type="scientific">Hermanssonia centrifuga</name>
    <dbReference type="NCBI Taxonomy" id="98765"/>
    <lineage>
        <taxon>Eukaryota</taxon>
        <taxon>Fungi</taxon>
        <taxon>Dikarya</taxon>
        <taxon>Basidiomycota</taxon>
        <taxon>Agaricomycotina</taxon>
        <taxon>Agaricomycetes</taxon>
        <taxon>Polyporales</taxon>
        <taxon>Meruliaceae</taxon>
        <taxon>Hermanssonia</taxon>
    </lineage>
</organism>
<name>A0A4S4K915_9APHY</name>